<dbReference type="PANTHER" id="PTHR12684">
    <property type="entry name" value="PUTATIVE PHOSPHOTRANSFERASE"/>
    <property type="match status" value="1"/>
</dbReference>
<dbReference type="GO" id="GO:0006388">
    <property type="term" value="P:tRNA splicing, via endonucleolytic cleavage and ligation"/>
    <property type="evidence" value="ECO:0007669"/>
    <property type="project" value="UniProtKB-UniRule"/>
</dbReference>
<dbReference type="Pfam" id="PF01885">
    <property type="entry name" value="PTS_2-RNA"/>
    <property type="match status" value="1"/>
</dbReference>
<evidence type="ECO:0000256" key="3">
    <source>
        <dbReference type="ARBA" id="ARBA00023027"/>
    </source>
</evidence>
<sequence length="180" mass="19696">MAKTSKDDSKLLSLVLRHSPERAHVTLGPGGWVSVTELLAGLEKAGHPLNIDQLHQIVAESDKKRFTISEDGKQIRAAQGHSVAVDLGLEPTTPPAILWHGTAVNNLDQIMAEGLHPRSRQHVHLSADLETTLKVGQRHGKPVALQIDAAAMHRAGLVFWQADNRVWLTDHVPPTFISRP</sequence>
<evidence type="ECO:0000256" key="1">
    <source>
        <dbReference type="ARBA" id="ARBA00009836"/>
    </source>
</evidence>
<gene>
    <name evidence="5" type="primary">kptA</name>
    <name evidence="6" type="ORF">JJJ17_14820</name>
</gene>
<dbReference type="HAMAP" id="MF_00299">
    <property type="entry name" value="KptA"/>
    <property type="match status" value="1"/>
</dbReference>
<comment type="caution">
    <text evidence="6">The sequence shown here is derived from an EMBL/GenBank/DDBJ whole genome shotgun (WGS) entry which is preliminary data.</text>
</comment>
<dbReference type="EMBL" id="JAEPRQ010000006">
    <property type="protein sequence ID" value="MBK4217202.1"/>
    <property type="molecule type" value="Genomic_DNA"/>
</dbReference>
<dbReference type="Gene3D" id="1.10.10.970">
    <property type="entry name" value="RNA 2'-phosphotransferase, Tpt1/KptA family, N-terminal domain"/>
    <property type="match status" value="1"/>
</dbReference>
<evidence type="ECO:0000313" key="6">
    <source>
        <dbReference type="EMBL" id="MBK4217202.1"/>
    </source>
</evidence>
<keyword evidence="2 5" id="KW-0808">Transferase</keyword>
<dbReference type="GO" id="GO:0000215">
    <property type="term" value="F:tRNA 2'-phosphotransferase activity"/>
    <property type="evidence" value="ECO:0007669"/>
    <property type="project" value="TreeGrafter"/>
</dbReference>
<evidence type="ECO:0000256" key="4">
    <source>
        <dbReference type="ARBA" id="ARBA00025212"/>
    </source>
</evidence>
<protein>
    <recommendedName>
        <fullName evidence="5">Probable RNA 2'-phosphotransferase</fullName>
        <ecNumber evidence="5">2.7.1.-</ecNumber>
    </recommendedName>
</protein>
<reference evidence="6" key="1">
    <citation type="submission" date="2021-01" db="EMBL/GenBank/DDBJ databases">
        <title>Paracoccus amoyensis sp. nov., isolated from the surface seawater along the coast of Xiamen Island, China.</title>
        <authorList>
            <person name="Lyu L."/>
        </authorList>
    </citation>
    <scope>NUCLEOTIDE SEQUENCE</scope>
    <source>
        <strain evidence="6">MJ17</strain>
    </source>
</reference>
<dbReference type="AlphaFoldDB" id="A0A934VZM8"/>
<keyword evidence="7" id="KW-1185">Reference proteome</keyword>
<dbReference type="InterPro" id="IPR042080">
    <property type="entry name" value="RNA_2'-PTrans_N"/>
</dbReference>
<dbReference type="Proteomes" id="UP000640485">
    <property type="component" value="Unassembled WGS sequence"/>
</dbReference>
<dbReference type="SUPFAM" id="SSF56399">
    <property type="entry name" value="ADP-ribosylation"/>
    <property type="match status" value="1"/>
</dbReference>
<proteinExistence type="inferred from homology"/>
<dbReference type="Gene3D" id="3.20.170.30">
    <property type="match status" value="1"/>
</dbReference>
<evidence type="ECO:0000256" key="5">
    <source>
        <dbReference type="HAMAP-Rule" id="MF_00299"/>
    </source>
</evidence>
<comment type="function">
    <text evidence="4 5">Removes the 2'-phosphate from RNA via an intermediate in which the phosphate is ADP-ribosylated by NAD followed by a presumed transesterification to release the RNA and generate ADP-ribose 1''-2''-cyclic phosphate (APPR&gt;P). May function as an ADP-ribosylase.</text>
</comment>
<dbReference type="InterPro" id="IPR002745">
    <property type="entry name" value="Ptrans_KptA/Tpt1"/>
</dbReference>
<organism evidence="6 7">
    <name type="scientific">Paracoccus caeni</name>
    <dbReference type="NCBI Taxonomy" id="657651"/>
    <lineage>
        <taxon>Bacteria</taxon>
        <taxon>Pseudomonadati</taxon>
        <taxon>Pseudomonadota</taxon>
        <taxon>Alphaproteobacteria</taxon>
        <taxon>Rhodobacterales</taxon>
        <taxon>Paracoccaceae</taxon>
        <taxon>Paracoccus</taxon>
    </lineage>
</organism>
<dbReference type="InterPro" id="IPR022928">
    <property type="entry name" value="RNA_2'-PTrans_KptA"/>
</dbReference>
<accession>A0A934VZM8</accession>
<dbReference type="InterPro" id="IPR042081">
    <property type="entry name" value="RNA_2'-PTrans_C"/>
</dbReference>
<evidence type="ECO:0000313" key="7">
    <source>
        <dbReference type="Proteomes" id="UP000640485"/>
    </source>
</evidence>
<dbReference type="PANTHER" id="PTHR12684:SF2">
    <property type="entry name" value="TRNA 2'-PHOSPHOTRANSFERASE 1"/>
    <property type="match status" value="1"/>
</dbReference>
<dbReference type="GO" id="GO:0003950">
    <property type="term" value="F:NAD+ poly-ADP-ribosyltransferase activity"/>
    <property type="evidence" value="ECO:0007669"/>
    <property type="project" value="InterPro"/>
</dbReference>
<name>A0A934VZM8_9RHOB</name>
<evidence type="ECO:0000256" key="2">
    <source>
        <dbReference type="ARBA" id="ARBA00022679"/>
    </source>
</evidence>
<dbReference type="RefSeq" id="WP_200687782.1">
    <property type="nucleotide sequence ID" value="NZ_JAEPRQ010000006.1"/>
</dbReference>
<comment type="similarity">
    <text evidence="1 5">Belongs to the KptA/TPT1 family.</text>
</comment>
<dbReference type="EC" id="2.7.1.-" evidence="5"/>
<keyword evidence="3 5" id="KW-0520">NAD</keyword>